<sequence length="106" mass="11468">MAPVVLHIAYPTGASFNADYYVNTHLPPAIKAWKASGGLVDWKVLTPFGEGSPYDALLQVTWESAEALDKMQAGTSPEARKALEADLPHYSTKPPSIWVTEVKAGQ</sequence>
<dbReference type="EMBL" id="JARVKF010000320">
    <property type="protein sequence ID" value="KAK9419386.1"/>
    <property type="molecule type" value="Genomic_DNA"/>
</dbReference>
<dbReference type="SUPFAM" id="SSF54909">
    <property type="entry name" value="Dimeric alpha+beta barrel"/>
    <property type="match status" value="1"/>
</dbReference>
<dbReference type="PANTHER" id="PTHR40260">
    <property type="entry name" value="BLR8190 PROTEIN"/>
    <property type="match status" value="1"/>
</dbReference>
<evidence type="ECO:0000256" key="1">
    <source>
        <dbReference type="SAM" id="MobiDB-lite"/>
    </source>
</evidence>
<dbReference type="PANTHER" id="PTHR40260:SF2">
    <property type="entry name" value="BLR8190 PROTEIN"/>
    <property type="match status" value="1"/>
</dbReference>
<name>A0ABR2UXS4_9PEZI</name>
<dbReference type="InterPro" id="IPR011008">
    <property type="entry name" value="Dimeric_a/b-barrel"/>
</dbReference>
<evidence type="ECO:0000313" key="3">
    <source>
        <dbReference type="Proteomes" id="UP001408356"/>
    </source>
</evidence>
<feature type="region of interest" description="Disordered" evidence="1">
    <location>
        <begin position="71"/>
        <end position="93"/>
    </location>
</feature>
<evidence type="ECO:0000313" key="2">
    <source>
        <dbReference type="EMBL" id="KAK9419386.1"/>
    </source>
</evidence>
<reference evidence="2 3" key="1">
    <citation type="journal article" date="2024" name="J. Plant Pathol.">
        <title>Sequence and assembly of the genome of Seiridium unicorne, isolate CBS 538.82, causal agent of cypress canker disease.</title>
        <authorList>
            <person name="Scali E."/>
            <person name="Rocca G.D."/>
            <person name="Danti R."/>
            <person name="Garbelotto M."/>
            <person name="Barberini S."/>
            <person name="Baroncelli R."/>
            <person name="Emiliani G."/>
        </authorList>
    </citation>
    <scope>NUCLEOTIDE SEQUENCE [LARGE SCALE GENOMIC DNA]</scope>
    <source>
        <strain evidence="2 3">BM-138-508</strain>
    </source>
</reference>
<dbReference type="Gene3D" id="3.30.70.100">
    <property type="match status" value="1"/>
</dbReference>
<comment type="caution">
    <text evidence="2">The sequence shown here is derived from an EMBL/GenBank/DDBJ whole genome shotgun (WGS) entry which is preliminary data.</text>
</comment>
<organism evidence="2 3">
    <name type="scientific">Seiridium unicorne</name>
    <dbReference type="NCBI Taxonomy" id="138068"/>
    <lineage>
        <taxon>Eukaryota</taxon>
        <taxon>Fungi</taxon>
        <taxon>Dikarya</taxon>
        <taxon>Ascomycota</taxon>
        <taxon>Pezizomycotina</taxon>
        <taxon>Sordariomycetes</taxon>
        <taxon>Xylariomycetidae</taxon>
        <taxon>Amphisphaeriales</taxon>
        <taxon>Sporocadaceae</taxon>
        <taxon>Seiridium</taxon>
    </lineage>
</organism>
<accession>A0ABR2UXS4</accession>
<gene>
    <name evidence="2" type="ORF">SUNI508_07361</name>
</gene>
<feature type="compositionally biased region" description="Basic and acidic residues" evidence="1">
    <location>
        <begin position="78"/>
        <end position="87"/>
    </location>
</feature>
<dbReference type="Proteomes" id="UP001408356">
    <property type="component" value="Unassembled WGS sequence"/>
</dbReference>
<proteinExistence type="predicted"/>
<protein>
    <recommendedName>
        <fullName evidence="4">EthD domain-containing protein</fullName>
    </recommendedName>
</protein>
<evidence type="ECO:0008006" key="4">
    <source>
        <dbReference type="Google" id="ProtNLM"/>
    </source>
</evidence>
<keyword evidence="3" id="KW-1185">Reference proteome</keyword>